<keyword evidence="5" id="KW-1185">Reference proteome</keyword>
<dbReference type="PANTHER" id="PTHR30023">
    <property type="entry name" value="D-ALANYL-D-ALANINE CARBOXYPEPTIDASE"/>
    <property type="match status" value="1"/>
</dbReference>
<dbReference type="InterPro" id="IPR000667">
    <property type="entry name" value="Peptidase_S13"/>
</dbReference>
<keyword evidence="4" id="KW-0121">Carboxypeptidase</keyword>
<dbReference type="Gene3D" id="3.50.80.20">
    <property type="entry name" value="D-Ala-D-Ala carboxypeptidase C, peptidase S13"/>
    <property type="match status" value="1"/>
</dbReference>
<keyword evidence="3" id="KW-0732">Signal</keyword>
<dbReference type="GO" id="GO:0004180">
    <property type="term" value="F:carboxypeptidase activity"/>
    <property type="evidence" value="ECO:0007669"/>
    <property type="project" value="UniProtKB-KW"/>
</dbReference>
<dbReference type="InterPro" id="IPR012338">
    <property type="entry name" value="Beta-lactam/transpept-like"/>
</dbReference>
<dbReference type="PROSITE" id="PS51257">
    <property type="entry name" value="PROKAR_LIPOPROTEIN"/>
    <property type="match status" value="1"/>
</dbReference>
<reference evidence="4 5" key="1">
    <citation type="submission" date="2021-01" db="EMBL/GenBank/DDBJ databases">
        <title>Prevotella A2931 sp. nov.</title>
        <authorList>
            <person name="Buhl M."/>
            <person name="Oberhettinger P."/>
        </authorList>
    </citation>
    <scope>NUCLEOTIDE SEQUENCE [LARGE SCALE GENOMIC DNA]</scope>
    <source>
        <strain evidence="4 5">A2931</strain>
    </source>
</reference>
<comment type="caution">
    <text evidence="4">The sequence shown here is derived from an EMBL/GenBank/DDBJ whole genome shotgun (WGS) entry which is preliminary data.</text>
</comment>
<comment type="similarity">
    <text evidence="1">Belongs to the peptidase S13 family.</text>
</comment>
<keyword evidence="4" id="KW-0645">Protease</keyword>
<sequence length="421" mass="47180">MKSTLYTKKHLVLLLTLPLLMACGNGSKNTGKDNKQPLQNSIKIDNALRSRLADFAQKPRPKGNFGFHVYDLTADKPVYGYNENEAQSSASCMKLLSGVAGLHLLGTKYRYVTSIYTQGHMVKDTLVGNVTLKAGLDPQLDGPDLKMFAEALRRKGIKHVKGNVYLDLLLHEPVKSEPHWYPWDLSFSRYGIFYKGTDRVKREFKAVLRNQGIAVTDAQLVMAQLPKGSHCIFRFYRSINRVTERMWKNSSNTQATSMLYTIGHKVSPKGNYTAAGVAYLKKFMREELGLQDTTLVIHDGCGLCTYNYLSPQALTTVLRYGYQHKPIYRLLRSQLAIAGVDGTMRREMANPKTRGKIRAKTGTLSHPYGISSLAGYCEGSNGHLLAFAIMDTDMSVLDARVLQRKLCEAMVEKPKDGKVKR</sequence>
<dbReference type="RefSeq" id="WP_107582845.1">
    <property type="nucleotide sequence ID" value="NZ_JAERMS010000043.1"/>
</dbReference>
<dbReference type="EMBL" id="JAERMS010000043">
    <property type="protein sequence ID" value="MBO1364217.1"/>
    <property type="molecule type" value="Genomic_DNA"/>
</dbReference>
<keyword evidence="2" id="KW-0378">Hydrolase</keyword>
<dbReference type="Gene3D" id="3.40.710.10">
    <property type="entry name" value="DD-peptidase/beta-lactamase superfamily"/>
    <property type="match status" value="1"/>
</dbReference>
<evidence type="ECO:0000256" key="3">
    <source>
        <dbReference type="SAM" id="SignalP"/>
    </source>
</evidence>
<name>A0ABS3M7S4_9BACT</name>
<proteinExistence type="inferred from homology"/>
<dbReference type="SUPFAM" id="SSF56601">
    <property type="entry name" value="beta-lactamase/transpeptidase-like"/>
    <property type="match status" value="1"/>
</dbReference>
<feature type="signal peptide" evidence="3">
    <location>
        <begin position="1"/>
        <end position="22"/>
    </location>
</feature>
<protein>
    <submittedName>
        <fullName evidence="4">D-alanyl-D-alanine carboxypeptidase</fullName>
    </submittedName>
</protein>
<evidence type="ECO:0000256" key="2">
    <source>
        <dbReference type="ARBA" id="ARBA00022801"/>
    </source>
</evidence>
<accession>A0ABS3M7S4</accession>
<dbReference type="Proteomes" id="UP000664265">
    <property type="component" value="Unassembled WGS sequence"/>
</dbReference>
<gene>
    <name evidence="4" type="ORF">JHU38_10650</name>
</gene>
<feature type="chain" id="PRO_5047172210" evidence="3">
    <location>
        <begin position="23"/>
        <end position="421"/>
    </location>
</feature>
<dbReference type="Pfam" id="PF02113">
    <property type="entry name" value="Peptidase_S13"/>
    <property type="match status" value="2"/>
</dbReference>
<evidence type="ECO:0000313" key="4">
    <source>
        <dbReference type="EMBL" id="MBO1364217.1"/>
    </source>
</evidence>
<evidence type="ECO:0000256" key="1">
    <source>
        <dbReference type="ARBA" id="ARBA00006096"/>
    </source>
</evidence>
<organism evidence="4 5">
    <name type="scientific">Prevotella illustrans</name>
    <dbReference type="NCBI Taxonomy" id="2800387"/>
    <lineage>
        <taxon>Bacteria</taxon>
        <taxon>Pseudomonadati</taxon>
        <taxon>Bacteroidota</taxon>
        <taxon>Bacteroidia</taxon>
        <taxon>Bacteroidales</taxon>
        <taxon>Prevotellaceae</taxon>
        <taxon>Prevotella</taxon>
    </lineage>
</organism>
<evidence type="ECO:0000313" key="5">
    <source>
        <dbReference type="Proteomes" id="UP000664265"/>
    </source>
</evidence>
<dbReference type="PANTHER" id="PTHR30023:SF0">
    <property type="entry name" value="PENICILLIN-SENSITIVE CARBOXYPEPTIDASE A"/>
    <property type="match status" value="1"/>
</dbReference>